<gene>
    <name evidence="1" type="ORF">SAMN02982990_03535</name>
</gene>
<dbReference type="Pfam" id="PF07751">
    <property type="entry name" value="Abi_2"/>
    <property type="match status" value="1"/>
</dbReference>
<name>A0A1G5RBD4_PHOLU</name>
<evidence type="ECO:0000313" key="2">
    <source>
        <dbReference type="Proteomes" id="UP000183223"/>
    </source>
</evidence>
<keyword evidence="2" id="KW-1185">Reference proteome</keyword>
<dbReference type="OrthoDB" id="5363652at2"/>
<dbReference type="RefSeq" id="WP_049584405.1">
    <property type="nucleotide sequence ID" value="NZ_CAWQXX010000019.1"/>
</dbReference>
<accession>A0A1G5RBD4</accession>
<dbReference type="AlphaFoldDB" id="A0A1G5RBD4"/>
<proteinExistence type="predicted"/>
<protein>
    <submittedName>
        <fullName evidence="1">Abortive infection bacteriophage resistance protein</fullName>
    </submittedName>
</protein>
<evidence type="ECO:0000313" key="1">
    <source>
        <dbReference type="EMBL" id="SCZ70599.1"/>
    </source>
</evidence>
<sequence>MAHIPYSKSHRKPIDLIGDLEEKGLNFKDKVLAEHILSFISYYRFKIYLFQFMYQNEEGKKQFRDGVFFENGLDIYRFDESLRNYIFRIISRLEIKFRSRLDHTISEYTDDPFWYLDDKNFFNKKINKIDLLRSKLSNSFTSCNEKYATHYKEKYYNEKNDNYKSLPPFWIIGELATLGNIFVIYDCLDKRRFQISERENILNNLAKEFGVKKFETLVGWISGLRDVRNKCAHHNRLWNSNLRAPAEIIPHLSIPPANNNRIYVFLATLHHLSKILKLGVNVGQDIHILAHEFPRVIPLLHSAGFPETWHTDPFWEL</sequence>
<dbReference type="EMBL" id="FMWJ01000020">
    <property type="protein sequence ID" value="SCZ70599.1"/>
    <property type="molecule type" value="Genomic_DNA"/>
</dbReference>
<organism evidence="1 2">
    <name type="scientific">Photorhabdus luminescens</name>
    <name type="common">Xenorhabdus luminescens</name>
    <dbReference type="NCBI Taxonomy" id="29488"/>
    <lineage>
        <taxon>Bacteria</taxon>
        <taxon>Pseudomonadati</taxon>
        <taxon>Pseudomonadota</taxon>
        <taxon>Gammaproteobacteria</taxon>
        <taxon>Enterobacterales</taxon>
        <taxon>Morganellaceae</taxon>
        <taxon>Photorhabdus</taxon>
    </lineage>
</organism>
<reference evidence="2" key="1">
    <citation type="submission" date="2016-10" db="EMBL/GenBank/DDBJ databases">
        <authorList>
            <person name="Varghese N."/>
            <person name="Submissions S."/>
        </authorList>
    </citation>
    <scope>NUCLEOTIDE SEQUENCE [LARGE SCALE GENOMIC DNA]</scope>
    <source>
        <strain evidence="2">ATCC 29999</strain>
    </source>
</reference>
<dbReference type="InterPro" id="IPR011664">
    <property type="entry name" value="Abi_system_AbiD/AbiF-like"/>
</dbReference>
<dbReference type="Proteomes" id="UP000183223">
    <property type="component" value="Unassembled WGS sequence"/>
</dbReference>
<dbReference type="GeneID" id="45657289"/>